<keyword evidence="2" id="KW-0472">Membrane</keyword>
<organism evidence="3 4">
    <name type="scientific">Chondrus crispus</name>
    <name type="common">Carrageen Irish moss</name>
    <name type="synonym">Polymorpha crispa</name>
    <dbReference type="NCBI Taxonomy" id="2769"/>
    <lineage>
        <taxon>Eukaryota</taxon>
        <taxon>Rhodophyta</taxon>
        <taxon>Florideophyceae</taxon>
        <taxon>Rhodymeniophycidae</taxon>
        <taxon>Gigartinales</taxon>
        <taxon>Gigartinaceae</taxon>
        <taxon>Chondrus</taxon>
    </lineage>
</organism>
<evidence type="ECO:0000256" key="1">
    <source>
        <dbReference type="SAM" id="MobiDB-lite"/>
    </source>
</evidence>
<proteinExistence type="predicted"/>
<dbReference type="Gramene" id="CDF35064">
    <property type="protein sequence ID" value="CDF35064"/>
    <property type="gene ID" value="CHC_T00003391001"/>
</dbReference>
<dbReference type="GeneID" id="17322598"/>
<gene>
    <name evidence="3" type="ORF">CHC_T00003391001</name>
</gene>
<dbReference type="InterPro" id="IPR027417">
    <property type="entry name" value="P-loop_NTPase"/>
</dbReference>
<keyword evidence="4" id="KW-1185">Reference proteome</keyword>
<reference evidence="4" key="1">
    <citation type="journal article" date="2013" name="Proc. Natl. Acad. Sci. U.S.A.">
        <title>Genome structure and metabolic features in the red seaweed Chondrus crispus shed light on evolution of the Archaeplastida.</title>
        <authorList>
            <person name="Collen J."/>
            <person name="Porcel B."/>
            <person name="Carre W."/>
            <person name="Ball S.G."/>
            <person name="Chaparro C."/>
            <person name="Tonon T."/>
            <person name="Barbeyron T."/>
            <person name="Michel G."/>
            <person name="Noel B."/>
            <person name="Valentin K."/>
            <person name="Elias M."/>
            <person name="Artiguenave F."/>
            <person name="Arun A."/>
            <person name="Aury J.M."/>
            <person name="Barbosa-Neto J.F."/>
            <person name="Bothwell J.H."/>
            <person name="Bouget F.Y."/>
            <person name="Brillet L."/>
            <person name="Cabello-Hurtado F."/>
            <person name="Capella-Gutierrez S."/>
            <person name="Charrier B."/>
            <person name="Cladiere L."/>
            <person name="Cock J.M."/>
            <person name="Coelho S.M."/>
            <person name="Colleoni C."/>
            <person name="Czjzek M."/>
            <person name="Da Silva C."/>
            <person name="Delage L."/>
            <person name="Denoeud F."/>
            <person name="Deschamps P."/>
            <person name="Dittami S.M."/>
            <person name="Gabaldon T."/>
            <person name="Gachon C.M."/>
            <person name="Groisillier A."/>
            <person name="Herve C."/>
            <person name="Jabbari K."/>
            <person name="Katinka M."/>
            <person name="Kloareg B."/>
            <person name="Kowalczyk N."/>
            <person name="Labadie K."/>
            <person name="Leblanc C."/>
            <person name="Lopez P.J."/>
            <person name="McLachlan D.H."/>
            <person name="Meslet-Cladiere L."/>
            <person name="Moustafa A."/>
            <person name="Nehr Z."/>
            <person name="Nyvall Collen P."/>
            <person name="Panaud O."/>
            <person name="Partensky F."/>
            <person name="Poulain J."/>
            <person name="Rensing S.A."/>
            <person name="Rousvoal S."/>
            <person name="Samson G."/>
            <person name="Symeonidi A."/>
            <person name="Weissenbach J."/>
            <person name="Zambounis A."/>
            <person name="Wincker P."/>
            <person name="Boyen C."/>
        </authorList>
    </citation>
    <scope>NUCLEOTIDE SEQUENCE [LARGE SCALE GENOMIC DNA]</scope>
    <source>
        <strain evidence="4">cv. Stackhouse</strain>
    </source>
</reference>
<protein>
    <submittedName>
        <fullName evidence="3">Uncharacterized protein</fullName>
    </submittedName>
</protein>
<dbReference type="AlphaFoldDB" id="R7QAI4"/>
<feature type="region of interest" description="Disordered" evidence="1">
    <location>
        <begin position="106"/>
        <end position="126"/>
    </location>
</feature>
<dbReference type="KEGG" id="ccp:CHC_T00003391001"/>
<dbReference type="PhylomeDB" id="R7QAI4"/>
<dbReference type="SUPFAM" id="SSF52540">
    <property type="entry name" value="P-loop containing nucleoside triphosphate hydrolases"/>
    <property type="match status" value="1"/>
</dbReference>
<feature type="transmembrane region" description="Helical" evidence="2">
    <location>
        <begin position="140"/>
        <end position="159"/>
    </location>
</feature>
<evidence type="ECO:0000313" key="4">
    <source>
        <dbReference type="Proteomes" id="UP000012073"/>
    </source>
</evidence>
<evidence type="ECO:0000313" key="3">
    <source>
        <dbReference type="EMBL" id="CDF35064.1"/>
    </source>
</evidence>
<sequence>MRTDMHRQSLGPLPGPERAPRRPLPRILAVLAPHHQKLMLQSVAEKRRSRLVPYENCRRFPPSRFSCLPAFPCNTHHHPPPPPPPPLPPVLPLVSMSAVSAYFNTTRRSVPNRPPPSLAARSRRPPSPPFAMGLGFKKTVVSHATLTSLILVLVVYLVISVNHLHSSTCPSLFSFAAEPAAPETTRISGAQTRRNRPMPVCAASNHRAKSFLMVFMGHSGSTAIISELSSNSRAYVNKKEPVDHQETFNTTAALLYTRDFFEKGIAEGKTPGFKIRPTHILTEPDKWRKLALDYDTRIIWQYRRNLFKSAVGEYSRRYLNDTSIVKGLDSKEEADNRCSFGVGCSYPIDDVPFFHDLLRGKMNSQRKISAAVHAVSGGRGCVRELPYEDYLYEREETLADVFRFLGLPQEPTEPERFKATGDNMCSVVENWAELCQNFYGCALWQHMLDDPKNGCTCPLTSTPTTYCQMYLE</sequence>
<accession>R7QAI4</accession>
<feature type="region of interest" description="Disordered" evidence="1">
    <location>
        <begin position="1"/>
        <end position="22"/>
    </location>
</feature>
<dbReference type="OrthoDB" id="3936at2759"/>
<dbReference type="EMBL" id="HG001716">
    <property type="protein sequence ID" value="CDF35064.1"/>
    <property type="molecule type" value="Genomic_DNA"/>
</dbReference>
<name>R7QAI4_CHOCR</name>
<dbReference type="Gene3D" id="3.40.50.300">
    <property type="entry name" value="P-loop containing nucleotide triphosphate hydrolases"/>
    <property type="match status" value="1"/>
</dbReference>
<evidence type="ECO:0000256" key="2">
    <source>
        <dbReference type="SAM" id="Phobius"/>
    </source>
</evidence>
<dbReference type="RefSeq" id="XP_005714883.1">
    <property type="nucleotide sequence ID" value="XM_005714826.1"/>
</dbReference>
<keyword evidence="2" id="KW-0812">Transmembrane</keyword>
<dbReference type="Proteomes" id="UP000012073">
    <property type="component" value="Unassembled WGS sequence"/>
</dbReference>
<keyword evidence="2" id="KW-1133">Transmembrane helix</keyword>